<feature type="compositionally biased region" description="Basic and acidic residues" evidence="1">
    <location>
        <begin position="17"/>
        <end position="26"/>
    </location>
</feature>
<keyword evidence="3" id="KW-1185">Reference proteome</keyword>
<comment type="caution">
    <text evidence="2">The sequence shown here is derived from an EMBL/GenBank/DDBJ whole genome shotgun (WGS) entry which is preliminary data.</text>
</comment>
<evidence type="ECO:0000313" key="3">
    <source>
        <dbReference type="Proteomes" id="UP000788993"/>
    </source>
</evidence>
<evidence type="ECO:0000313" key="2">
    <source>
        <dbReference type="EMBL" id="KAH3669573.1"/>
    </source>
</evidence>
<reference evidence="2" key="2">
    <citation type="submission" date="2021-01" db="EMBL/GenBank/DDBJ databases">
        <authorList>
            <person name="Schikora-Tamarit M.A."/>
        </authorList>
    </citation>
    <scope>NUCLEOTIDE SEQUENCE</scope>
    <source>
        <strain evidence="2">NCAIM Y.01608</strain>
    </source>
</reference>
<sequence length="141" mass="15328">MAGINAAGTIDGGPPPERSHVGDQDAIKQINTRLSDGNEDGANDVSRDRRRAGSNDKSDDIQDQNKHVGDSPGSHIGYFGNEWLTNSSDDGVGDTQSRKHRVTVKLRGCIWLVTVRGGTIQRISPGTQVQRQDQHQDVPFI</sequence>
<reference evidence="2" key="1">
    <citation type="journal article" date="2021" name="Open Biol.">
        <title>Shared evolutionary footprints suggest mitochondrial oxidative damage underlies multiple complex I losses in fungi.</title>
        <authorList>
            <person name="Schikora-Tamarit M.A."/>
            <person name="Marcet-Houben M."/>
            <person name="Nosek J."/>
            <person name="Gabaldon T."/>
        </authorList>
    </citation>
    <scope>NUCLEOTIDE SEQUENCE</scope>
    <source>
        <strain evidence="2">NCAIM Y.01608</strain>
    </source>
</reference>
<dbReference type="EMBL" id="JAEUBD010000983">
    <property type="protein sequence ID" value="KAH3669573.1"/>
    <property type="molecule type" value="Genomic_DNA"/>
</dbReference>
<dbReference type="AlphaFoldDB" id="A0A9P8T7U8"/>
<protein>
    <submittedName>
        <fullName evidence="2">Uncharacterized protein</fullName>
    </submittedName>
</protein>
<feature type="compositionally biased region" description="Basic and acidic residues" evidence="1">
    <location>
        <begin position="45"/>
        <end position="69"/>
    </location>
</feature>
<proteinExistence type="predicted"/>
<name>A0A9P8T7U8_9ASCO</name>
<organism evidence="2 3">
    <name type="scientific">Ogataea polymorpha</name>
    <dbReference type="NCBI Taxonomy" id="460523"/>
    <lineage>
        <taxon>Eukaryota</taxon>
        <taxon>Fungi</taxon>
        <taxon>Dikarya</taxon>
        <taxon>Ascomycota</taxon>
        <taxon>Saccharomycotina</taxon>
        <taxon>Pichiomycetes</taxon>
        <taxon>Pichiales</taxon>
        <taxon>Pichiaceae</taxon>
        <taxon>Ogataea</taxon>
    </lineage>
</organism>
<accession>A0A9P8T7U8</accession>
<evidence type="ECO:0000256" key="1">
    <source>
        <dbReference type="SAM" id="MobiDB-lite"/>
    </source>
</evidence>
<gene>
    <name evidence="2" type="ORF">OGATHE_002385</name>
</gene>
<feature type="region of interest" description="Disordered" evidence="1">
    <location>
        <begin position="1"/>
        <end position="99"/>
    </location>
</feature>
<dbReference type="Proteomes" id="UP000788993">
    <property type="component" value="Unassembled WGS sequence"/>
</dbReference>